<evidence type="ECO:0000313" key="4">
    <source>
        <dbReference type="EMBL" id="EKC24437.1"/>
    </source>
</evidence>
<reference evidence="4" key="1">
    <citation type="journal article" date="2012" name="Nature">
        <title>The oyster genome reveals stress adaptation and complexity of shell formation.</title>
        <authorList>
            <person name="Zhang G."/>
            <person name="Fang X."/>
            <person name="Guo X."/>
            <person name="Li L."/>
            <person name="Luo R."/>
            <person name="Xu F."/>
            <person name="Yang P."/>
            <person name="Zhang L."/>
            <person name="Wang X."/>
            <person name="Qi H."/>
            <person name="Xiong Z."/>
            <person name="Que H."/>
            <person name="Xie Y."/>
            <person name="Holland P.W."/>
            <person name="Paps J."/>
            <person name="Zhu Y."/>
            <person name="Wu F."/>
            <person name="Chen Y."/>
            <person name="Wang J."/>
            <person name="Peng C."/>
            <person name="Meng J."/>
            <person name="Yang L."/>
            <person name="Liu J."/>
            <person name="Wen B."/>
            <person name="Zhang N."/>
            <person name="Huang Z."/>
            <person name="Zhu Q."/>
            <person name="Feng Y."/>
            <person name="Mount A."/>
            <person name="Hedgecock D."/>
            <person name="Xu Z."/>
            <person name="Liu Y."/>
            <person name="Domazet-Loso T."/>
            <person name="Du Y."/>
            <person name="Sun X."/>
            <person name="Zhang S."/>
            <person name="Liu B."/>
            <person name="Cheng P."/>
            <person name="Jiang X."/>
            <person name="Li J."/>
            <person name="Fan D."/>
            <person name="Wang W."/>
            <person name="Fu W."/>
            <person name="Wang T."/>
            <person name="Wang B."/>
            <person name="Zhang J."/>
            <person name="Peng Z."/>
            <person name="Li Y."/>
            <person name="Li N."/>
            <person name="Wang J."/>
            <person name="Chen M."/>
            <person name="He Y."/>
            <person name="Tan F."/>
            <person name="Song X."/>
            <person name="Zheng Q."/>
            <person name="Huang R."/>
            <person name="Yang H."/>
            <person name="Du X."/>
            <person name="Chen L."/>
            <person name="Yang M."/>
            <person name="Gaffney P.M."/>
            <person name="Wang S."/>
            <person name="Luo L."/>
            <person name="She Z."/>
            <person name="Ming Y."/>
            <person name="Huang W."/>
            <person name="Zhang S."/>
            <person name="Huang B."/>
            <person name="Zhang Y."/>
            <person name="Qu T."/>
            <person name="Ni P."/>
            <person name="Miao G."/>
            <person name="Wang J."/>
            <person name="Wang Q."/>
            <person name="Steinberg C.E."/>
            <person name="Wang H."/>
            <person name="Li N."/>
            <person name="Qian L."/>
            <person name="Zhang G."/>
            <person name="Li Y."/>
            <person name="Yang H."/>
            <person name="Liu X."/>
            <person name="Wang J."/>
            <person name="Yin Y."/>
            <person name="Wang J."/>
        </authorList>
    </citation>
    <scope>NUCLEOTIDE SEQUENCE [LARGE SCALE GENOMIC DNA]</scope>
    <source>
        <strain evidence="4">05x7-T-G4-1.051#20</strain>
    </source>
</reference>
<evidence type="ECO:0000259" key="3">
    <source>
        <dbReference type="PROSITE" id="PS50024"/>
    </source>
</evidence>
<protein>
    <recommendedName>
        <fullName evidence="3">SEA domain-containing protein</fullName>
    </recommendedName>
</protein>
<dbReference type="InterPro" id="IPR036364">
    <property type="entry name" value="SEA_dom_sf"/>
</dbReference>
<gene>
    <name evidence="4" type="ORF">CGI_10016403</name>
</gene>
<dbReference type="Gene3D" id="3.30.70.960">
    <property type="entry name" value="SEA domain"/>
    <property type="match status" value="2"/>
</dbReference>
<dbReference type="SUPFAM" id="SSF82671">
    <property type="entry name" value="SEA domain"/>
    <property type="match status" value="2"/>
</dbReference>
<evidence type="ECO:0000256" key="1">
    <source>
        <dbReference type="SAM" id="MobiDB-lite"/>
    </source>
</evidence>
<feature type="region of interest" description="Disordered" evidence="1">
    <location>
        <begin position="316"/>
        <end position="343"/>
    </location>
</feature>
<dbReference type="InParanoid" id="K1PK89"/>
<dbReference type="PROSITE" id="PS50024">
    <property type="entry name" value="SEA"/>
    <property type="match status" value="2"/>
</dbReference>
<proteinExistence type="predicted"/>
<feature type="domain" description="SEA" evidence="3">
    <location>
        <begin position="119"/>
        <end position="238"/>
    </location>
</feature>
<evidence type="ECO:0000256" key="2">
    <source>
        <dbReference type="SAM" id="Phobius"/>
    </source>
</evidence>
<name>K1PK89_MAGGI</name>
<dbReference type="InterPro" id="IPR000082">
    <property type="entry name" value="SEA_dom"/>
</dbReference>
<keyword evidence="2" id="KW-1133">Transmembrane helix</keyword>
<dbReference type="Pfam" id="PF01390">
    <property type="entry name" value="SEA"/>
    <property type="match status" value="2"/>
</dbReference>
<organism evidence="4">
    <name type="scientific">Magallana gigas</name>
    <name type="common">Pacific oyster</name>
    <name type="synonym">Crassostrea gigas</name>
    <dbReference type="NCBI Taxonomy" id="29159"/>
    <lineage>
        <taxon>Eukaryota</taxon>
        <taxon>Metazoa</taxon>
        <taxon>Spiralia</taxon>
        <taxon>Lophotrochozoa</taxon>
        <taxon>Mollusca</taxon>
        <taxon>Bivalvia</taxon>
        <taxon>Autobranchia</taxon>
        <taxon>Pteriomorphia</taxon>
        <taxon>Ostreida</taxon>
        <taxon>Ostreoidea</taxon>
        <taxon>Ostreidae</taxon>
        <taxon>Magallana</taxon>
    </lineage>
</organism>
<keyword evidence="2" id="KW-0812">Transmembrane</keyword>
<sequence length="387" mass="42878">MDISRERDYLPESSYSFPPNEYYDNPLYSHPTKVGHSALGVYPDYLPQTPSTLYPYGYRSKEGSLDRLHETASSRSRSRKTARIVWTLVAVVFVTAIVAGTAVIIYLTSQSSNKKEMPKAYAFKGSLKSQQQWNAQYSDKNSAAYRDAARDFEIMMKGVYTNTDLEAQYGYTTVEDIKEGSVVFVYVVVFYPPSSTSGSDVTVTSVQNHLQQAVTDGKISQLNPNIVVDPTTTVSLQAPPQPIIFDGTIKVNQTWDDKLNDTSNPEYQTVKDDFENTMDTLYRNSSFGERYNSTHVTGIQKGSIIFIYIIIFNPDPPTPPPPTPSTNSTEDKNVTSATPAPTRPVPIITVSMVTTVLTTAITTGEITKISTTIVIDETSVVEVEGTR</sequence>
<keyword evidence="2" id="KW-0472">Membrane</keyword>
<dbReference type="AlphaFoldDB" id="K1PK89"/>
<feature type="transmembrane region" description="Helical" evidence="2">
    <location>
        <begin position="84"/>
        <end position="107"/>
    </location>
</feature>
<dbReference type="SMART" id="SM00200">
    <property type="entry name" value="SEA"/>
    <property type="match status" value="2"/>
</dbReference>
<accession>K1PK89</accession>
<dbReference type="EMBL" id="JH815810">
    <property type="protein sequence ID" value="EKC24437.1"/>
    <property type="molecule type" value="Genomic_DNA"/>
</dbReference>
<dbReference type="HOGENOM" id="CLU_714238_0_0_1"/>
<feature type="domain" description="SEA" evidence="3">
    <location>
        <begin position="239"/>
        <end position="359"/>
    </location>
</feature>